<organism evidence="10">
    <name type="scientific">Candidatus Methanophagaceae archaeon ANME-1 ERB6</name>
    <dbReference type="NCBI Taxonomy" id="2759912"/>
    <lineage>
        <taxon>Archaea</taxon>
        <taxon>Methanobacteriati</taxon>
        <taxon>Methanobacteriota</taxon>
        <taxon>Stenosarchaea group</taxon>
        <taxon>Methanomicrobia</taxon>
        <taxon>Candidatus Methanophagales</taxon>
        <taxon>Candidatus Methanophagaceae</taxon>
    </lineage>
</organism>
<dbReference type="InterPro" id="IPR002933">
    <property type="entry name" value="Peptidase_M20"/>
</dbReference>
<dbReference type="Pfam" id="PF01546">
    <property type="entry name" value="Peptidase_M20"/>
    <property type="match status" value="1"/>
</dbReference>
<keyword evidence="7" id="KW-0170">Cobalt</keyword>
<keyword evidence="6" id="KW-0862">Zinc</keyword>
<protein>
    <submittedName>
        <fullName evidence="10">Succinyl-diaminopimelate desuccinylase</fullName>
        <ecNumber evidence="10">3.5.1.18</ecNumber>
    </submittedName>
</protein>
<evidence type="ECO:0000256" key="1">
    <source>
        <dbReference type="ARBA" id="ARBA00001941"/>
    </source>
</evidence>
<sequence length="434" mass="48304">MEQAVSVHSLCLIVVIKMKEKEELEKLVESKEKELIDYLTELVRIPTFVPPGQNYRKIVDWLIPVFEDFGFECEKVEMPEDVYEARQKSAELSGERMNLLATKDFGAEESVDIYTHLDVVPAGEGWSTPPFESVLKDGRIYGRGVADSKGSVASLLTALSVMKDQGLASKYNLRIALTTDEEIGPYSGLCFFADAGLLQGDYLLCMDGDNEGICVATNGVMNWEMKVYGKSCHSSVPFLGVNAIEQAMLVIEELDALKRKVGNRESKAPCSSYMTETTGQKHITSVFNVTMINGGVKENVIPPSCTLRGDRRYIPEEAVEEVIKEFEDFLQQVKTKHGIDLELICKPGYPPMFSNPSSEWVRRVKDVASDVFGHKDITGVQGGLDVAYAVLQTKQPVCAFGVGNWIESNAHGADENVRIRDLKDYVRFLVRLVC</sequence>
<dbReference type="GO" id="GO:0009014">
    <property type="term" value="F:succinyl-diaminopimelate desuccinylase activity"/>
    <property type="evidence" value="ECO:0007669"/>
    <property type="project" value="UniProtKB-EC"/>
</dbReference>
<evidence type="ECO:0000256" key="5">
    <source>
        <dbReference type="ARBA" id="ARBA00022801"/>
    </source>
</evidence>
<proteinExistence type="inferred from homology"/>
<dbReference type="InterPro" id="IPR050072">
    <property type="entry name" value="Peptidase_M20A"/>
</dbReference>
<evidence type="ECO:0000256" key="6">
    <source>
        <dbReference type="ARBA" id="ARBA00022833"/>
    </source>
</evidence>
<evidence type="ECO:0000256" key="3">
    <source>
        <dbReference type="ARBA" id="ARBA00006247"/>
    </source>
</evidence>
<feature type="coiled-coil region" evidence="8">
    <location>
        <begin position="14"/>
        <end position="41"/>
    </location>
</feature>
<gene>
    <name evidence="10" type="primary">dapE</name>
    <name evidence="10" type="ORF">IGDPAKFA_00007</name>
</gene>
<dbReference type="Gene3D" id="3.30.70.360">
    <property type="match status" value="1"/>
</dbReference>
<evidence type="ECO:0000313" key="10">
    <source>
        <dbReference type="EMBL" id="QNO51653.1"/>
    </source>
</evidence>
<dbReference type="NCBIfam" id="TIGR01910">
    <property type="entry name" value="DapE-ArgE"/>
    <property type="match status" value="1"/>
</dbReference>
<dbReference type="PANTHER" id="PTHR43808:SF32">
    <property type="entry name" value="ARGE_DAPE-RELATED DEACYLASE"/>
    <property type="match status" value="1"/>
</dbReference>
<dbReference type="Pfam" id="PF07687">
    <property type="entry name" value="M20_dimer"/>
    <property type="match status" value="1"/>
</dbReference>
<keyword evidence="4" id="KW-0479">Metal-binding</keyword>
<evidence type="ECO:0000256" key="4">
    <source>
        <dbReference type="ARBA" id="ARBA00022723"/>
    </source>
</evidence>
<dbReference type="AlphaFoldDB" id="A0A7G9YUG9"/>
<comment type="cofactor">
    <cofactor evidence="2">
        <name>Zn(2+)</name>
        <dbReference type="ChEBI" id="CHEBI:29105"/>
    </cofactor>
</comment>
<dbReference type="InterPro" id="IPR010182">
    <property type="entry name" value="ArgE/DapE"/>
</dbReference>
<dbReference type="Gene3D" id="3.40.630.10">
    <property type="entry name" value="Zn peptidases"/>
    <property type="match status" value="1"/>
</dbReference>
<evidence type="ECO:0000256" key="7">
    <source>
        <dbReference type="ARBA" id="ARBA00023285"/>
    </source>
</evidence>
<evidence type="ECO:0000259" key="9">
    <source>
        <dbReference type="Pfam" id="PF07687"/>
    </source>
</evidence>
<keyword evidence="8" id="KW-0175">Coiled coil</keyword>
<comment type="cofactor">
    <cofactor evidence="1">
        <name>Co(2+)</name>
        <dbReference type="ChEBI" id="CHEBI:48828"/>
    </cofactor>
</comment>
<dbReference type="InterPro" id="IPR036264">
    <property type="entry name" value="Bact_exopeptidase_dim_dom"/>
</dbReference>
<keyword evidence="5 10" id="KW-0378">Hydrolase</keyword>
<dbReference type="PANTHER" id="PTHR43808">
    <property type="entry name" value="ACETYLORNITHINE DEACETYLASE"/>
    <property type="match status" value="1"/>
</dbReference>
<name>A0A7G9YUG9_9EURY</name>
<dbReference type="EC" id="3.5.1.18" evidence="10"/>
<accession>A0A7G9YUG9</accession>
<dbReference type="GO" id="GO:0046872">
    <property type="term" value="F:metal ion binding"/>
    <property type="evidence" value="ECO:0007669"/>
    <property type="project" value="UniProtKB-KW"/>
</dbReference>
<feature type="domain" description="Peptidase M20 dimerisation" evidence="9">
    <location>
        <begin position="216"/>
        <end position="334"/>
    </location>
</feature>
<evidence type="ECO:0000256" key="8">
    <source>
        <dbReference type="SAM" id="Coils"/>
    </source>
</evidence>
<reference evidence="10" key="1">
    <citation type="submission" date="2020-06" db="EMBL/GenBank/DDBJ databases">
        <title>Unique genomic features of the anaerobic methanotrophic archaea.</title>
        <authorList>
            <person name="Chadwick G.L."/>
            <person name="Skennerton C.T."/>
            <person name="Laso-Perez R."/>
            <person name="Leu A.O."/>
            <person name="Speth D.R."/>
            <person name="Yu H."/>
            <person name="Morgan-Lang C."/>
            <person name="Hatzenpichler R."/>
            <person name="Goudeau D."/>
            <person name="Malmstrom R."/>
            <person name="Brazelton W.J."/>
            <person name="Woyke T."/>
            <person name="Hallam S.J."/>
            <person name="Tyson G.W."/>
            <person name="Wegener G."/>
            <person name="Boetius A."/>
            <person name="Orphan V."/>
        </authorList>
    </citation>
    <scope>NUCLEOTIDE SEQUENCE</scope>
</reference>
<evidence type="ECO:0000256" key="2">
    <source>
        <dbReference type="ARBA" id="ARBA00001947"/>
    </source>
</evidence>
<dbReference type="InterPro" id="IPR011650">
    <property type="entry name" value="Peptidase_M20_dimer"/>
</dbReference>
<dbReference type="SUPFAM" id="SSF55031">
    <property type="entry name" value="Bacterial exopeptidase dimerisation domain"/>
    <property type="match status" value="1"/>
</dbReference>
<comment type="similarity">
    <text evidence="3">Belongs to the peptidase M20A family.</text>
</comment>
<dbReference type="SUPFAM" id="SSF53187">
    <property type="entry name" value="Zn-dependent exopeptidases"/>
    <property type="match status" value="1"/>
</dbReference>
<dbReference type="EMBL" id="MT631475">
    <property type="protein sequence ID" value="QNO51653.1"/>
    <property type="molecule type" value="Genomic_DNA"/>
</dbReference>